<organism evidence="2 3">
    <name type="scientific">Adineta steineri</name>
    <dbReference type="NCBI Taxonomy" id="433720"/>
    <lineage>
        <taxon>Eukaryota</taxon>
        <taxon>Metazoa</taxon>
        <taxon>Spiralia</taxon>
        <taxon>Gnathifera</taxon>
        <taxon>Rotifera</taxon>
        <taxon>Eurotatoria</taxon>
        <taxon>Bdelloidea</taxon>
        <taxon>Adinetida</taxon>
        <taxon>Adinetidae</taxon>
        <taxon>Adineta</taxon>
    </lineage>
</organism>
<comment type="caution">
    <text evidence="2">The sequence shown here is derived from an EMBL/GenBank/DDBJ whole genome shotgun (WGS) entry which is preliminary data.</text>
</comment>
<dbReference type="AlphaFoldDB" id="A0A819ZJU5"/>
<name>A0A819ZJU5_9BILA</name>
<feature type="region of interest" description="Disordered" evidence="1">
    <location>
        <begin position="31"/>
        <end position="57"/>
    </location>
</feature>
<gene>
    <name evidence="2" type="ORF">OXD698_LOCUS39171</name>
</gene>
<dbReference type="Proteomes" id="UP000663844">
    <property type="component" value="Unassembled WGS sequence"/>
</dbReference>
<proteinExistence type="predicted"/>
<accession>A0A819ZJU5</accession>
<evidence type="ECO:0000313" key="3">
    <source>
        <dbReference type="Proteomes" id="UP000663844"/>
    </source>
</evidence>
<feature type="compositionally biased region" description="Acidic residues" evidence="1">
    <location>
        <begin position="41"/>
        <end position="57"/>
    </location>
</feature>
<dbReference type="EMBL" id="CAJOAZ010007805">
    <property type="protein sequence ID" value="CAF4171047.1"/>
    <property type="molecule type" value="Genomic_DNA"/>
</dbReference>
<reference evidence="2" key="1">
    <citation type="submission" date="2021-02" db="EMBL/GenBank/DDBJ databases">
        <authorList>
            <person name="Nowell W R."/>
        </authorList>
    </citation>
    <scope>NUCLEOTIDE SEQUENCE</scope>
</reference>
<protein>
    <submittedName>
        <fullName evidence="2">Uncharacterized protein</fullName>
    </submittedName>
</protein>
<evidence type="ECO:0000256" key="1">
    <source>
        <dbReference type="SAM" id="MobiDB-lite"/>
    </source>
</evidence>
<evidence type="ECO:0000313" key="2">
    <source>
        <dbReference type="EMBL" id="CAF4171047.1"/>
    </source>
</evidence>
<sequence length="212" mass="24214">MNNSDSAFIEKDNDLSTIKFLEWPIDADDDEQFRAGYPYTPDEEKEIDGETFDTPDEEKEINEIWYDVSSIENVLPSIISKNNESNTNIQADVQPISPSSSPKKEIVDINTKPSKVQNYGQRFTKVTKEKGDCNNHDQNKYHQIQADIGTNTNVTSLGLACDKRFAQQRARVIICDLPSSEDNEVVEKWSSIFASSFHSEIHEPEEKLFIKF</sequence>